<dbReference type="Pfam" id="PF05739">
    <property type="entry name" value="SNARE"/>
    <property type="match status" value="1"/>
</dbReference>
<evidence type="ECO:0000256" key="2">
    <source>
        <dbReference type="SAM" id="MobiDB-lite"/>
    </source>
</evidence>
<evidence type="ECO:0000313" key="6">
    <source>
        <dbReference type="Proteomes" id="UP000235672"/>
    </source>
</evidence>
<feature type="region of interest" description="Disordered" evidence="2">
    <location>
        <begin position="1"/>
        <end position="33"/>
    </location>
</feature>
<evidence type="ECO:0000313" key="5">
    <source>
        <dbReference type="EMBL" id="PMD12449.1"/>
    </source>
</evidence>
<dbReference type="SUPFAM" id="SSF47661">
    <property type="entry name" value="t-snare proteins"/>
    <property type="match status" value="1"/>
</dbReference>
<dbReference type="InterPro" id="IPR000727">
    <property type="entry name" value="T_SNARE_dom"/>
</dbReference>
<proteinExistence type="inferred from homology"/>
<dbReference type="GO" id="GO:0012505">
    <property type="term" value="C:endomembrane system"/>
    <property type="evidence" value="ECO:0007669"/>
    <property type="project" value="TreeGrafter"/>
</dbReference>
<dbReference type="Proteomes" id="UP000235672">
    <property type="component" value="Unassembled WGS sequence"/>
</dbReference>
<dbReference type="OrthoDB" id="10255013at2759"/>
<dbReference type="STRING" id="1745343.A0A2J6PEN0"/>
<dbReference type="GO" id="GO:0005484">
    <property type="term" value="F:SNAP receptor activity"/>
    <property type="evidence" value="ECO:0007669"/>
    <property type="project" value="TreeGrafter"/>
</dbReference>
<accession>A0A2J6PEN0</accession>
<dbReference type="CDD" id="cd15849">
    <property type="entry name" value="SNARE_Sso1"/>
    <property type="match status" value="1"/>
</dbReference>
<dbReference type="GO" id="GO:0006887">
    <property type="term" value="P:exocytosis"/>
    <property type="evidence" value="ECO:0007669"/>
    <property type="project" value="TreeGrafter"/>
</dbReference>
<protein>
    <submittedName>
        <fullName evidence="5">t-SNARE</fullName>
    </submittedName>
</protein>
<feature type="domain" description="T-SNARE coiled-coil homology" evidence="4">
    <location>
        <begin position="232"/>
        <end position="294"/>
    </location>
</feature>
<evidence type="ECO:0000256" key="1">
    <source>
        <dbReference type="ARBA" id="ARBA00009063"/>
    </source>
</evidence>
<dbReference type="PROSITE" id="PS50192">
    <property type="entry name" value="T_SNARE"/>
    <property type="match status" value="1"/>
</dbReference>
<dbReference type="EMBL" id="KZ613549">
    <property type="protein sequence ID" value="PMD12449.1"/>
    <property type="molecule type" value="Genomic_DNA"/>
</dbReference>
<dbReference type="SMART" id="SM00397">
    <property type="entry name" value="t_SNARE"/>
    <property type="match status" value="1"/>
</dbReference>
<dbReference type="PANTHER" id="PTHR19957:SF380">
    <property type="entry name" value="SYNTAXIN FAMILY PROTEIN"/>
    <property type="match status" value="1"/>
</dbReference>
<dbReference type="InterPro" id="IPR045242">
    <property type="entry name" value="Syntaxin"/>
</dbReference>
<dbReference type="AlphaFoldDB" id="A0A2J6PEN0"/>
<dbReference type="PANTHER" id="PTHR19957">
    <property type="entry name" value="SYNTAXIN"/>
    <property type="match status" value="1"/>
</dbReference>
<dbReference type="InterPro" id="IPR010989">
    <property type="entry name" value="SNARE"/>
</dbReference>
<dbReference type="GO" id="GO:0005886">
    <property type="term" value="C:plasma membrane"/>
    <property type="evidence" value="ECO:0007669"/>
    <property type="project" value="TreeGrafter"/>
</dbReference>
<dbReference type="GO" id="GO:0000149">
    <property type="term" value="F:SNARE binding"/>
    <property type="evidence" value="ECO:0007669"/>
    <property type="project" value="TreeGrafter"/>
</dbReference>
<organism evidence="5 6">
    <name type="scientific">Hyaloscypha hepaticicola</name>
    <dbReference type="NCBI Taxonomy" id="2082293"/>
    <lineage>
        <taxon>Eukaryota</taxon>
        <taxon>Fungi</taxon>
        <taxon>Dikarya</taxon>
        <taxon>Ascomycota</taxon>
        <taxon>Pezizomycotina</taxon>
        <taxon>Leotiomycetes</taxon>
        <taxon>Helotiales</taxon>
        <taxon>Hyaloscyphaceae</taxon>
        <taxon>Hyaloscypha</taxon>
    </lineage>
</organism>
<feature type="compositionally biased region" description="Polar residues" evidence="2">
    <location>
        <begin position="21"/>
        <end position="33"/>
    </location>
</feature>
<dbReference type="GO" id="GO:0031201">
    <property type="term" value="C:SNARE complex"/>
    <property type="evidence" value="ECO:0007669"/>
    <property type="project" value="TreeGrafter"/>
</dbReference>
<name>A0A2J6PEN0_9HELO</name>
<dbReference type="GO" id="GO:0006906">
    <property type="term" value="P:vesicle fusion"/>
    <property type="evidence" value="ECO:0007669"/>
    <property type="project" value="TreeGrafter"/>
</dbReference>
<keyword evidence="3" id="KW-0812">Transmembrane</keyword>
<comment type="similarity">
    <text evidence="1">Belongs to the syntaxin family.</text>
</comment>
<dbReference type="GO" id="GO:0048278">
    <property type="term" value="P:vesicle docking"/>
    <property type="evidence" value="ECO:0007669"/>
    <property type="project" value="TreeGrafter"/>
</dbReference>
<keyword evidence="3" id="KW-1133">Transmembrane helix</keyword>
<evidence type="ECO:0000256" key="3">
    <source>
        <dbReference type="SAM" id="Phobius"/>
    </source>
</evidence>
<sequence length="389" mass="43712">MSQYGYGRANPYDQRGDGAPSYQQPSYGQPAQNYGRQQYTAPLLGRDDYNGQNVEMAPLAQNGSQFGRQGGNPNQILNDCRTIDQGIDETRAVLNELIALHGNAINDANFKQGSPLSSQLEAKSSQLMSMYRELVRKIKNIKQMPESGQSKYAPQVQRVDDKLKKAMGAYRQADADYRRRLQEQMARQYRIVRPDASEQEVRAVVEDPSSQQQVFQQAMMQSDRRGQSQSTMNAVRDRHEAIQNIERQMIELGELFNDMDNIVMQQEAAVTNIEMKGEEVVEHMDKGNQEIGTAIVHARNTRKWKWWCLCITILIIVIIAAGVVAWYFTAGPGAHKATKRFVITDVTPATSHRVISGAPWSSVTTNGKPVMPGVDWVPGDKKMVRSFVA</sequence>
<dbReference type="GO" id="GO:0006886">
    <property type="term" value="P:intracellular protein transport"/>
    <property type="evidence" value="ECO:0007669"/>
    <property type="project" value="TreeGrafter"/>
</dbReference>
<gene>
    <name evidence="5" type="ORF">NA56DRAFT_639041</name>
</gene>
<keyword evidence="3" id="KW-0472">Membrane</keyword>
<reference evidence="5 6" key="1">
    <citation type="submission" date="2016-05" db="EMBL/GenBank/DDBJ databases">
        <title>A degradative enzymes factory behind the ericoid mycorrhizal symbiosis.</title>
        <authorList>
            <consortium name="DOE Joint Genome Institute"/>
            <person name="Martino E."/>
            <person name="Morin E."/>
            <person name="Grelet G."/>
            <person name="Kuo A."/>
            <person name="Kohler A."/>
            <person name="Daghino S."/>
            <person name="Barry K."/>
            <person name="Choi C."/>
            <person name="Cichocki N."/>
            <person name="Clum A."/>
            <person name="Copeland A."/>
            <person name="Hainaut M."/>
            <person name="Haridas S."/>
            <person name="Labutti K."/>
            <person name="Lindquist E."/>
            <person name="Lipzen A."/>
            <person name="Khouja H.-R."/>
            <person name="Murat C."/>
            <person name="Ohm R."/>
            <person name="Olson A."/>
            <person name="Spatafora J."/>
            <person name="Veneault-Fourrey C."/>
            <person name="Henrissat B."/>
            <person name="Grigoriev I."/>
            <person name="Martin F."/>
            <person name="Perotto S."/>
        </authorList>
    </citation>
    <scope>NUCLEOTIDE SEQUENCE [LARGE SCALE GENOMIC DNA]</scope>
    <source>
        <strain evidence="5 6">UAMH 7357</strain>
    </source>
</reference>
<feature type="transmembrane region" description="Helical" evidence="3">
    <location>
        <begin position="306"/>
        <end position="328"/>
    </location>
</feature>
<evidence type="ECO:0000259" key="4">
    <source>
        <dbReference type="PROSITE" id="PS50192"/>
    </source>
</evidence>
<dbReference type="Gene3D" id="1.20.58.70">
    <property type="match status" value="1"/>
</dbReference>
<keyword evidence="6" id="KW-1185">Reference proteome</keyword>